<reference evidence="2" key="1">
    <citation type="journal article" date="2022" name="Mol. Ecol. Resour.">
        <title>The genomes of chicory, endive, great burdock and yacon provide insights into Asteraceae palaeo-polyploidization history and plant inulin production.</title>
        <authorList>
            <person name="Fan W."/>
            <person name="Wang S."/>
            <person name="Wang H."/>
            <person name="Wang A."/>
            <person name="Jiang F."/>
            <person name="Liu H."/>
            <person name="Zhao H."/>
            <person name="Xu D."/>
            <person name="Zhang Y."/>
        </authorList>
    </citation>
    <scope>NUCLEOTIDE SEQUENCE [LARGE SCALE GENOMIC DNA]</scope>
    <source>
        <strain evidence="2">cv. Yunnan</strain>
    </source>
</reference>
<protein>
    <submittedName>
        <fullName evidence="1">Uncharacterized protein</fullName>
    </submittedName>
</protein>
<dbReference type="Proteomes" id="UP001056120">
    <property type="component" value="Linkage Group LG03"/>
</dbReference>
<dbReference type="EMBL" id="CM042020">
    <property type="protein sequence ID" value="KAI3821238.1"/>
    <property type="molecule type" value="Genomic_DNA"/>
</dbReference>
<organism evidence="1 2">
    <name type="scientific">Smallanthus sonchifolius</name>
    <dbReference type="NCBI Taxonomy" id="185202"/>
    <lineage>
        <taxon>Eukaryota</taxon>
        <taxon>Viridiplantae</taxon>
        <taxon>Streptophyta</taxon>
        <taxon>Embryophyta</taxon>
        <taxon>Tracheophyta</taxon>
        <taxon>Spermatophyta</taxon>
        <taxon>Magnoliopsida</taxon>
        <taxon>eudicotyledons</taxon>
        <taxon>Gunneridae</taxon>
        <taxon>Pentapetalae</taxon>
        <taxon>asterids</taxon>
        <taxon>campanulids</taxon>
        <taxon>Asterales</taxon>
        <taxon>Asteraceae</taxon>
        <taxon>Asteroideae</taxon>
        <taxon>Heliantheae alliance</taxon>
        <taxon>Millerieae</taxon>
        <taxon>Smallanthus</taxon>
    </lineage>
</organism>
<comment type="caution">
    <text evidence="1">The sequence shown here is derived from an EMBL/GenBank/DDBJ whole genome shotgun (WGS) entry which is preliminary data.</text>
</comment>
<name>A0ACB9JNJ9_9ASTR</name>
<gene>
    <name evidence="1" type="ORF">L1987_08800</name>
</gene>
<keyword evidence="2" id="KW-1185">Reference proteome</keyword>
<evidence type="ECO:0000313" key="2">
    <source>
        <dbReference type="Proteomes" id="UP001056120"/>
    </source>
</evidence>
<sequence length="116" mass="13381">MSKAYRVYNKRTKIIEESVNVKFFEASSLKPIIGPDALFYLDSFQQTFSHADVGAEGNLFPIKEKEKDIDYRVSFRRPSIDPPFVAKSSLVAEGNDVAHNSVSNFDTRYREKYSYR</sequence>
<evidence type="ECO:0000313" key="1">
    <source>
        <dbReference type="EMBL" id="KAI3821238.1"/>
    </source>
</evidence>
<reference evidence="1 2" key="2">
    <citation type="journal article" date="2022" name="Mol. Ecol. Resour.">
        <title>The genomes of chicory, endive, great burdock and yacon provide insights into Asteraceae paleo-polyploidization history and plant inulin production.</title>
        <authorList>
            <person name="Fan W."/>
            <person name="Wang S."/>
            <person name="Wang H."/>
            <person name="Wang A."/>
            <person name="Jiang F."/>
            <person name="Liu H."/>
            <person name="Zhao H."/>
            <person name="Xu D."/>
            <person name="Zhang Y."/>
        </authorList>
    </citation>
    <scope>NUCLEOTIDE SEQUENCE [LARGE SCALE GENOMIC DNA]</scope>
    <source>
        <strain evidence="2">cv. Yunnan</strain>
        <tissue evidence="1">Leaves</tissue>
    </source>
</reference>
<accession>A0ACB9JNJ9</accession>
<proteinExistence type="predicted"/>